<comment type="caution">
    <text evidence="2">The sequence shown here is derived from an EMBL/GenBank/DDBJ whole genome shotgun (WGS) entry which is preliminary data.</text>
</comment>
<dbReference type="RefSeq" id="XP_056472329.1">
    <property type="nucleotide sequence ID" value="XM_056621523.1"/>
</dbReference>
<dbReference type="Proteomes" id="UP001149074">
    <property type="component" value="Unassembled WGS sequence"/>
</dbReference>
<reference evidence="2" key="1">
    <citation type="submission" date="2022-11" db="EMBL/GenBank/DDBJ databases">
        <authorList>
            <person name="Petersen C."/>
        </authorList>
    </citation>
    <scope>NUCLEOTIDE SEQUENCE</scope>
    <source>
        <strain evidence="2">IBT 30761</strain>
    </source>
</reference>
<name>A0A9W9EYH9_9EURO</name>
<accession>A0A9W9EYH9</accession>
<gene>
    <name evidence="2" type="ORF">N7532_009032</name>
</gene>
<evidence type="ECO:0000313" key="3">
    <source>
        <dbReference type="Proteomes" id="UP001149074"/>
    </source>
</evidence>
<dbReference type="GeneID" id="81360502"/>
<organism evidence="2 3">
    <name type="scientific">Penicillium argentinense</name>
    <dbReference type="NCBI Taxonomy" id="1131581"/>
    <lineage>
        <taxon>Eukaryota</taxon>
        <taxon>Fungi</taxon>
        <taxon>Dikarya</taxon>
        <taxon>Ascomycota</taxon>
        <taxon>Pezizomycotina</taxon>
        <taxon>Eurotiomycetes</taxon>
        <taxon>Eurotiomycetidae</taxon>
        <taxon>Eurotiales</taxon>
        <taxon>Aspergillaceae</taxon>
        <taxon>Penicillium</taxon>
    </lineage>
</organism>
<protein>
    <submittedName>
        <fullName evidence="2">Uncharacterized protein</fullName>
    </submittedName>
</protein>
<dbReference type="OrthoDB" id="3886018at2759"/>
<reference evidence="2" key="2">
    <citation type="journal article" date="2023" name="IMA Fungus">
        <title>Comparative genomic study of the Penicillium genus elucidates a diverse pangenome and 15 lateral gene transfer events.</title>
        <authorList>
            <person name="Petersen C."/>
            <person name="Sorensen T."/>
            <person name="Nielsen M.R."/>
            <person name="Sondergaard T.E."/>
            <person name="Sorensen J.L."/>
            <person name="Fitzpatrick D.A."/>
            <person name="Frisvad J.C."/>
            <person name="Nielsen K.L."/>
        </authorList>
    </citation>
    <scope>NUCLEOTIDE SEQUENCE</scope>
    <source>
        <strain evidence="2">IBT 30761</strain>
    </source>
</reference>
<dbReference type="AlphaFoldDB" id="A0A9W9EYH9"/>
<dbReference type="EMBL" id="JAPQKI010000009">
    <property type="protein sequence ID" value="KAJ5090348.1"/>
    <property type="molecule type" value="Genomic_DNA"/>
</dbReference>
<feature type="region of interest" description="Disordered" evidence="1">
    <location>
        <begin position="144"/>
        <end position="204"/>
    </location>
</feature>
<proteinExistence type="predicted"/>
<evidence type="ECO:0000256" key="1">
    <source>
        <dbReference type="SAM" id="MobiDB-lite"/>
    </source>
</evidence>
<keyword evidence="3" id="KW-1185">Reference proteome</keyword>
<feature type="compositionally biased region" description="Basic and acidic residues" evidence="1">
    <location>
        <begin position="192"/>
        <end position="204"/>
    </location>
</feature>
<evidence type="ECO:0000313" key="2">
    <source>
        <dbReference type="EMBL" id="KAJ5090348.1"/>
    </source>
</evidence>
<sequence>MDFTNCRSMELLRYLGLADDYRAQPGAVPQTEGFDTQFVPQMNLNGRFLNKWVLTGHTHADSIEDVAKSDDALVKEIRSAIKDITFVSDEVEDADGTLIKDAISKLQSRGFVAVGAGIGAAITIGIEQKRLLDDSAFSIHNVPVNIPKISSPGKDSGGGGGGDDDDDGGDGDKDECPSDAPTGKDAPLCDDCDGKDSTRTTDKASSDLNCGASYGYNIFRSRVLPEDESKLAEVSTQKYVADDSHPSEIAVPRGELVKYAKEWCSEAHESGAWEWGLTLEDTYTSSDGTATVSIRGGAPRIFKREVNPHDPLDEKSCLKNLKVLIDDCDVDTTDRKRGGELTTNDNSWWHIFMKRMTVPTLKYCNSVYASTTMTPVSRDFTFHQVKTLCNHDYDKTTYKNSPQWYRVSGIFGGSIELDLKYADDQSNCRQTRNTDSFWPDDCEATLMKAIDDCDTDTTSKKYGGVLLFNADDGCWEGSVGFPLLDDENKMGDYNY</sequence>